<name>A0A6B8RFY1_9BACL</name>
<organism evidence="2 3">
    <name type="scientific">Paenibacillus psychroresistens</name>
    <dbReference type="NCBI Taxonomy" id="1778678"/>
    <lineage>
        <taxon>Bacteria</taxon>
        <taxon>Bacillati</taxon>
        <taxon>Bacillota</taxon>
        <taxon>Bacilli</taxon>
        <taxon>Bacillales</taxon>
        <taxon>Paenibacillaceae</taxon>
        <taxon>Paenibacillus</taxon>
    </lineage>
</organism>
<protein>
    <recommendedName>
        <fullName evidence="1">Polysaccharide pyruvyl transferase domain-containing protein</fullName>
    </recommendedName>
</protein>
<evidence type="ECO:0000313" key="2">
    <source>
        <dbReference type="EMBL" id="QGQ94412.1"/>
    </source>
</evidence>
<dbReference type="OrthoDB" id="9807674at2"/>
<sequence>MVRKMHFKANENQMESIKAKLAVISKVIPANSQIVYVDFPVYENIGDLLIMKGTEQFFKDYQIIVEKRFSIANFRFTLQIPEDWIIVCQGGGNFGDLYPHFQSFRERITITYPNNRIVILPQTIHFKNELKERQSMQLLSEHADLHLFVRDQFSYDRAKHYLNHVQLSPDMAHQLYPLQKPLNGSNKIIGLFRTDDEWVEGMNSFQCDKTMDWPQLLNYWDVTTIRLMVKLFQVNRLLGNIMPLQQIWYTISDRLIIKAIHLYNDFGQVVTSRLHGHILACLLDKPNLLLDNSYGKNSSYYQAWTYTLPHATFVISEDLEGDEHASSSRTNHSDLYTPSSG</sequence>
<dbReference type="Proteomes" id="UP000426246">
    <property type="component" value="Chromosome"/>
</dbReference>
<dbReference type="Pfam" id="PF04230">
    <property type="entry name" value="PS_pyruv_trans"/>
    <property type="match status" value="1"/>
</dbReference>
<dbReference type="AlphaFoldDB" id="A0A6B8RFY1"/>
<dbReference type="InterPro" id="IPR007345">
    <property type="entry name" value="Polysacch_pyruvyl_Trfase"/>
</dbReference>
<accession>A0A6B8RFY1</accession>
<evidence type="ECO:0000313" key="3">
    <source>
        <dbReference type="Proteomes" id="UP000426246"/>
    </source>
</evidence>
<evidence type="ECO:0000259" key="1">
    <source>
        <dbReference type="Pfam" id="PF04230"/>
    </source>
</evidence>
<feature type="domain" description="Polysaccharide pyruvyl transferase" evidence="1">
    <location>
        <begin position="44"/>
        <end position="294"/>
    </location>
</feature>
<dbReference type="EMBL" id="CP034235">
    <property type="protein sequence ID" value="QGQ94412.1"/>
    <property type="molecule type" value="Genomic_DNA"/>
</dbReference>
<gene>
    <name evidence="2" type="ORF">EHS13_05585</name>
</gene>
<reference evidence="3" key="1">
    <citation type="submission" date="2018-11" db="EMBL/GenBank/DDBJ databases">
        <title>Complete genome sequence of Paenibacillus sp. ML311-T8.</title>
        <authorList>
            <person name="Nam Y.-D."/>
            <person name="Kang J."/>
            <person name="Chung W.-H."/>
            <person name="Park Y.S."/>
        </authorList>
    </citation>
    <scope>NUCLEOTIDE SEQUENCE [LARGE SCALE GENOMIC DNA]</scope>
    <source>
        <strain evidence="3">ML311-T8</strain>
    </source>
</reference>
<proteinExistence type="predicted"/>
<keyword evidence="3" id="KW-1185">Reference proteome</keyword>
<dbReference type="RefSeq" id="WP_162462971.1">
    <property type="nucleotide sequence ID" value="NZ_CP034235.1"/>
</dbReference>
<dbReference type="KEGG" id="ppsc:EHS13_05585"/>